<feature type="binding site" evidence="11">
    <location>
        <position position="164"/>
    </location>
    <ligand>
        <name>Mg(2+)</name>
        <dbReference type="ChEBI" id="CHEBI:18420"/>
    </ligand>
</feature>
<keyword evidence="12" id="KW-1003">Cell membrane</keyword>
<evidence type="ECO:0000256" key="1">
    <source>
        <dbReference type="ARBA" id="ARBA00011955"/>
    </source>
</evidence>
<evidence type="ECO:0000256" key="9">
    <source>
        <dbReference type="ARBA" id="ARBA00048540"/>
    </source>
</evidence>
<keyword evidence="3 10" id="KW-0285">Flavoprotein</keyword>
<evidence type="ECO:0000256" key="10">
    <source>
        <dbReference type="PIRNR" id="PIRNR006268"/>
    </source>
</evidence>
<sequence length="322" mass="36558">MDKFTKVNTVFLIVLIISFLSGCRDSKQYNTRSFYEMGTIVNITLGSKNDYIINELNRKMKSWENEVSRFAEKVNNAKPGESIPVPGIIYILLQKAEYYKKLSNGKFDITIATINSLYGFPEGPFRIPDNETIKNKSDDVGFSNLVFDKTSLSKKTELKIDMGAYAKGYIVDKGIDFFKSEGIKSAMINAGGDLYALGNKKNRKWHIAIKNPDNKKKFLSIIALKNKAVATSGNYERYFEKNGKRYTHIFDATTLQTANNYKSISVIADTVERSDGLATVYYLMDINKIKELCKKEKTPVLVYTLKSKKIKLCGWQGYEISD</sequence>
<comment type="caution">
    <text evidence="13">The sequence shown here is derived from an EMBL/GenBank/DDBJ whole genome shotgun (WGS) entry which is preliminary data.</text>
</comment>
<organism evidence="13 14">
    <name type="scientific">Flexistipes sinusarabici</name>
    <dbReference type="NCBI Taxonomy" id="2352"/>
    <lineage>
        <taxon>Bacteria</taxon>
        <taxon>Pseudomonadati</taxon>
        <taxon>Deferribacterota</taxon>
        <taxon>Deferribacteres</taxon>
        <taxon>Deferribacterales</taxon>
        <taxon>Flexistipitaceae</taxon>
        <taxon>Flexistipes</taxon>
    </lineage>
</organism>
<dbReference type="Gene3D" id="3.10.520.10">
    <property type="entry name" value="ApbE-like domains"/>
    <property type="match status" value="1"/>
</dbReference>
<dbReference type="EC" id="2.7.1.180" evidence="1 10"/>
<evidence type="ECO:0000256" key="3">
    <source>
        <dbReference type="ARBA" id="ARBA00022630"/>
    </source>
</evidence>
<evidence type="ECO:0000256" key="7">
    <source>
        <dbReference type="ARBA" id="ARBA00022842"/>
    </source>
</evidence>
<dbReference type="InterPro" id="IPR024932">
    <property type="entry name" value="ApbE"/>
</dbReference>
<keyword evidence="4 10" id="KW-0808">Transferase</keyword>
<dbReference type="Proteomes" id="UP000262325">
    <property type="component" value="Unassembled WGS sequence"/>
</dbReference>
<feature type="binding site" evidence="11">
    <location>
        <position position="275"/>
    </location>
    <ligand>
        <name>Mg(2+)</name>
        <dbReference type="ChEBI" id="CHEBI:18420"/>
    </ligand>
</feature>
<dbReference type="InterPro" id="IPR003374">
    <property type="entry name" value="ApbE-like_sf"/>
</dbReference>
<keyword evidence="12" id="KW-0997">Cell inner membrane</keyword>
<reference evidence="13 14" key="1">
    <citation type="journal article" date="2018" name="Nat. Biotechnol.">
        <title>A standardized bacterial taxonomy based on genome phylogeny substantially revises the tree of life.</title>
        <authorList>
            <person name="Parks D.H."/>
            <person name="Chuvochina M."/>
            <person name="Waite D.W."/>
            <person name="Rinke C."/>
            <person name="Skarshewski A."/>
            <person name="Chaumeil P.A."/>
            <person name="Hugenholtz P."/>
        </authorList>
    </citation>
    <scope>NUCLEOTIDE SEQUENCE [LARGE SCALE GENOMIC DNA]</scope>
    <source>
        <strain evidence="13">UBA8672</strain>
    </source>
</reference>
<feature type="binding site" evidence="11">
    <location>
        <position position="279"/>
    </location>
    <ligand>
        <name>Mg(2+)</name>
        <dbReference type="ChEBI" id="CHEBI:18420"/>
    </ligand>
</feature>
<dbReference type="PANTHER" id="PTHR30040">
    <property type="entry name" value="THIAMINE BIOSYNTHESIS LIPOPROTEIN APBE"/>
    <property type="match status" value="1"/>
</dbReference>
<keyword evidence="6 10" id="KW-0274">FAD</keyword>
<comment type="function">
    <text evidence="12">Flavin transferase that catalyzes the transfer of the FMN moiety of FAD and its covalent binding to the hydroxyl group of a threonine residue in a target flavoprotein.</text>
</comment>
<dbReference type="PIRSF" id="PIRSF006268">
    <property type="entry name" value="ApbE"/>
    <property type="match status" value="1"/>
</dbReference>
<evidence type="ECO:0000256" key="12">
    <source>
        <dbReference type="RuleBase" id="RU363002"/>
    </source>
</evidence>
<keyword evidence="7 10" id="KW-0460">Magnesium</keyword>
<dbReference type="RefSeq" id="WP_273266862.1">
    <property type="nucleotide sequence ID" value="NZ_JAAZVV010000118.1"/>
</dbReference>
<evidence type="ECO:0000313" key="14">
    <source>
        <dbReference type="Proteomes" id="UP000262325"/>
    </source>
</evidence>
<dbReference type="PROSITE" id="PS51257">
    <property type="entry name" value="PROKAR_LIPOPROTEIN"/>
    <property type="match status" value="1"/>
</dbReference>
<comment type="catalytic activity">
    <reaction evidence="9 10 12">
        <text>L-threonyl-[protein] + FAD = FMN-L-threonyl-[protein] + AMP + H(+)</text>
        <dbReference type="Rhea" id="RHEA:36847"/>
        <dbReference type="Rhea" id="RHEA-COMP:11060"/>
        <dbReference type="Rhea" id="RHEA-COMP:11061"/>
        <dbReference type="ChEBI" id="CHEBI:15378"/>
        <dbReference type="ChEBI" id="CHEBI:30013"/>
        <dbReference type="ChEBI" id="CHEBI:57692"/>
        <dbReference type="ChEBI" id="CHEBI:74257"/>
        <dbReference type="ChEBI" id="CHEBI:456215"/>
        <dbReference type="EC" id="2.7.1.180"/>
    </reaction>
</comment>
<dbReference type="GO" id="GO:0005886">
    <property type="term" value="C:plasma membrane"/>
    <property type="evidence" value="ECO:0007669"/>
    <property type="project" value="UniProtKB-SubCell"/>
</dbReference>
<keyword evidence="5 10" id="KW-0479">Metal-binding</keyword>
<dbReference type="SUPFAM" id="SSF143631">
    <property type="entry name" value="ApbE-like"/>
    <property type="match status" value="1"/>
</dbReference>
<evidence type="ECO:0000256" key="4">
    <source>
        <dbReference type="ARBA" id="ARBA00022679"/>
    </source>
</evidence>
<dbReference type="Pfam" id="PF02424">
    <property type="entry name" value="ApbE"/>
    <property type="match status" value="1"/>
</dbReference>
<dbReference type="AlphaFoldDB" id="A0A3D5QCS4"/>
<dbReference type="GO" id="GO:0016740">
    <property type="term" value="F:transferase activity"/>
    <property type="evidence" value="ECO:0007669"/>
    <property type="project" value="UniProtKB-UniRule"/>
</dbReference>
<accession>A0A3D5QCS4</accession>
<dbReference type="GO" id="GO:0046872">
    <property type="term" value="F:metal ion binding"/>
    <property type="evidence" value="ECO:0007669"/>
    <property type="project" value="UniProtKB-UniRule"/>
</dbReference>
<evidence type="ECO:0000313" key="13">
    <source>
        <dbReference type="EMBL" id="HCW93470.1"/>
    </source>
</evidence>
<dbReference type="EMBL" id="DPPF01000152">
    <property type="protein sequence ID" value="HCW93470.1"/>
    <property type="molecule type" value="Genomic_DNA"/>
</dbReference>
<evidence type="ECO:0000256" key="8">
    <source>
        <dbReference type="ARBA" id="ARBA00031306"/>
    </source>
</evidence>
<proteinExistence type="inferred from homology"/>
<evidence type="ECO:0000256" key="11">
    <source>
        <dbReference type="PIRSR" id="PIRSR006268-2"/>
    </source>
</evidence>
<comment type="subcellular location">
    <subcellularLocation>
        <location evidence="12">Cell inner membrane</location>
        <topology evidence="12">Lipid-anchor</topology>
        <orientation evidence="12">Periplasmic side</orientation>
    </subcellularLocation>
</comment>
<comment type="cofactor">
    <cofactor evidence="11">
        <name>Mg(2+)</name>
        <dbReference type="ChEBI" id="CHEBI:18420"/>
    </cofactor>
    <cofactor evidence="11">
        <name>Mn(2+)</name>
        <dbReference type="ChEBI" id="CHEBI:29035"/>
    </cofactor>
    <text evidence="11">Magnesium. Can also use manganese.</text>
</comment>
<name>A0A3D5QCS4_FLESI</name>
<keyword evidence="12" id="KW-0472">Membrane</keyword>
<dbReference type="PANTHER" id="PTHR30040:SF2">
    <property type="entry name" value="FAD:PROTEIN FMN TRANSFERASE"/>
    <property type="match status" value="1"/>
</dbReference>
<evidence type="ECO:0000256" key="2">
    <source>
        <dbReference type="ARBA" id="ARBA00016337"/>
    </source>
</evidence>
<evidence type="ECO:0000256" key="6">
    <source>
        <dbReference type="ARBA" id="ARBA00022827"/>
    </source>
</evidence>
<gene>
    <name evidence="13" type="ORF">DHM44_07290</name>
</gene>
<protein>
    <recommendedName>
        <fullName evidence="2 10">FAD:protein FMN transferase</fullName>
        <ecNumber evidence="1 10">2.7.1.180</ecNumber>
    </recommendedName>
    <alternativeName>
        <fullName evidence="8 10">Flavin transferase</fullName>
    </alternativeName>
</protein>
<evidence type="ECO:0000256" key="5">
    <source>
        <dbReference type="ARBA" id="ARBA00022723"/>
    </source>
</evidence>
<keyword evidence="12" id="KW-0449">Lipoprotein</keyword>
<comment type="similarity">
    <text evidence="10 12">Belongs to the ApbE family.</text>
</comment>